<dbReference type="EMBL" id="LR031878">
    <property type="protein sequence ID" value="VDD52045.1"/>
    <property type="molecule type" value="Genomic_DNA"/>
</dbReference>
<evidence type="ECO:0000313" key="1">
    <source>
        <dbReference type="EMBL" id="VDD52045.1"/>
    </source>
</evidence>
<dbReference type="AlphaFoldDB" id="A0A3P6G3D8"/>
<accession>A0A3P6G3D8</accession>
<name>A0A3P6G3D8_BRAOL</name>
<organism evidence="1">
    <name type="scientific">Brassica oleracea</name>
    <name type="common">Wild cabbage</name>
    <dbReference type="NCBI Taxonomy" id="3712"/>
    <lineage>
        <taxon>Eukaryota</taxon>
        <taxon>Viridiplantae</taxon>
        <taxon>Streptophyta</taxon>
        <taxon>Embryophyta</taxon>
        <taxon>Tracheophyta</taxon>
        <taxon>Spermatophyta</taxon>
        <taxon>Magnoliopsida</taxon>
        <taxon>eudicotyledons</taxon>
        <taxon>Gunneridae</taxon>
        <taxon>Pentapetalae</taxon>
        <taxon>rosids</taxon>
        <taxon>malvids</taxon>
        <taxon>Brassicales</taxon>
        <taxon>Brassicaceae</taxon>
        <taxon>Brassiceae</taxon>
        <taxon>Brassica</taxon>
    </lineage>
</organism>
<reference evidence="1" key="1">
    <citation type="submission" date="2018-11" db="EMBL/GenBank/DDBJ databases">
        <authorList>
            <consortium name="Genoscope - CEA"/>
            <person name="William W."/>
        </authorList>
    </citation>
    <scope>NUCLEOTIDE SEQUENCE</scope>
</reference>
<sequence length="36" mass="4273">MTVKTVAPRREKWLRTPGQRLCIKTTWSAHPHQKTE</sequence>
<protein>
    <submittedName>
        <fullName evidence="1">Uncharacterized protein</fullName>
    </submittedName>
</protein>
<gene>
    <name evidence="1" type="ORF">BOLC1T04434H</name>
</gene>
<proteinExistence type="predicted"/>